<evidence type="ECO:0000259" key="2">
    <source>
        <dbReference type="Pfam" id="PF24758"/>
    </source>
</evidence>
<proteinExistence type="predicted"/>
<dbReference type="InterPro" id="IPR055411">
    <property type="entry name" value="LRR_FXL15/At3g58940/PEG3-like"/>
</dbReference>
<evidence type="ECO:0000313" key="4">
    <source>
        <dbReference type="Proteomes" id="UP000826271"/>
    </source>
</evidence>
<sequence>MSKKEDFSAASLDKISELPQDSFQGTIDEFHSLLNNTLQGYHDRKLRINEFKLRFLELYDSESVSLLEKSILIAIHMGVKTFHLHTNIYHFSRAVFEAESFIELSLKGCRYLHTNIYHLPCAVFEAESFIQLSLMGCGLDHDKAIMFKHLKVLKLFDVYIAETTFQRIISSCPLIEDMELVECEGLRSINVNDLKNLHRFYFVYYDVRESWIEWGVTNLESITICSCTNWFQLHRLKEFPNLKYLSLTKVNLSGISLYHFMWYFPSLENLKFSNCYGFEEIDIMSDSIQYISLKGINKSIKARIDAPKILSFEFSGSIPPTLSFAKTYTMSKSDIRLDLDDASSLLWLKLSEMLTRLSYHDQKLRINAFELRFPELDYESVSLLEKWIPILIHMGIKELHLDIRRDTNGETKYWEPRIRMAKRFEGVSLNVFDDDLFEWRPLNETSLRKCALPDDGFDHEVRFQLKWKEAEP</sequence>
<feature type="domain" description="F-box/LRR-repeat protein 15/At3g58940/PEG3-like LRR" evidence="2">
    <location>
        <begin position="103"/>
        <end position="193"/>
    </location>
</feature>
<dbReference type="Proteomes" id="UP000826271">
    <property type="component" value="Unassembled WGS sequence"/>
</dbReference>
<reference evidence="3" key="1">
    <citation type="submission" date="2019-10" db="EMBL/GenBank/DDBJ databases">
        <authorList>
            <person name="Zhang R."/>
            <person name="Pan Y."/>
            <person name="Wang J."/>
            <person name="Ma R."/>
            <person name="Yu S."/>
        </authorList>
    </citation>
    <scope>NUCLEOTIDE SEQUENCE</scope>
    <source>
        <strain evidence="3">LA-IB0</strain>
        <tissue evidence="3">Leaf</tissue>
    </source>
</reference>
<dbReference type="InterPro" id="IPR032675">
    <property type="entry name" value="LRR_dom_sf"/>
</dbReference>
<dbReference type="SUPFAM" id="SSF52047">
    <property type="entry name" value="RNI-like"/>
    <property type="match status" value="1"/>
</dbReference>
<gene>
    <name evidence="3" type="ORF">BUALT_Bualt05G0116100</name>
</gene>
<dbReference type="InterPro" id="IPR055357">
    <property type="entry name" value="LRR_At1g61320_AtMIF1"/>
</dbReference>
<dbReference type="PANTHER" id="PTHR34145:SF28">
    <property type="entry name" value="F-BOX DOMAIN-CONTAINING PROTEIN"/>
    <property type="match status" value="1"/>
</dbReference>
<protein>
    <submittedName>
        <fullName evidence="3">Uncharacterized protein</fullName>
    </submittedName>
</protein>
<dbReference type="PANTHER" id="PTHR34145">
    <property type="entry name" value="OS02G0105600 PROTEIN"/>
    <property type="match status" value="1"/>
</dbReference>
<dbReference type="EMBL" id="WHWC01000005">
    <property type="protein sequence ID" value="KAG8382807.1"/>
    <property type="molecule type" value="Genomic_DNA"/>
</dbReference>
<evidence type="ECO:0000259" key="1">
    <source>
        <dbReference type="Pfam" id="PF23622"/>
    </source>
</evidence>
<dbReference type="Pfam" id="PF23622">
    <property type="entry name" value="LRR_At1g61320_AtMIF1"/>
    <property type="match status" value="1"/>
</dbReference>
<organism evidence="3 4">
    <name type="scientific">Buddleja alternifolia</name>
    <dbReference type="NCBI Taxonomy" id="168488"/>
    <lineage>
        <taxon>Eukaryota</taxon>
        <taxon>Viridiplantae</taxon>
        <taxon>Streptophyta</taxon>
        <taxon>Embryophyta</taxon>
        <taxon>Tracheophyta</taxon>
        <taxon>Spermatophyta</taxon>
        <taxon>Magnoliopsida</taxon>
        <taxon>eudicotyledons</taxon>
        <taxon>Gunneridae</taxon>
        <taxon>Pentapetalae</taxon>
        <taxon>asterids</taxon>
        <taxon>lamiids</taxon>
        <taxon>Lamiales</taxon>
        <taxon>Scrophulariaceae</taxon>
        <taxon>Buddlejeae</taxon>
        <taxon>Buddleja</taxon>
    </lineage>
</organism>
<dbReference type="AlphaFoldDB" id="A0AAV6XRM8"/>
<evidence type="ECO:0000313" key="3">
    <source>
        <dbReference type="EMBL" id="KAG8382807.1"/>
    </source>
</evidence>
<dbReference type="InterPro" id="IPR053772">
    <property type="entry name" value="At1g61320/At1g61330-like"/>
</dbReference>
<dbReference type="Pfam" id="PF24758">
    <property type="entry name" value="LRR_At5g56370"/>
    <property type="match status" value="1"/>
</dbReference>
<keyword evidence="4" id="KW-1185">Reference proteome</keyword>
<name>A0AAV6XRM8_9LAMI</name>
<feature type="domain" description="At1g61320/AtMIF1 LRR" evidence="1">
    <location>
        <begin position="234"/>
        <end position="334"/>
    </location>
</feature>
<comment type="caution">
    <text evidence="3">The sequence shown here is derived from an EMBL/GenBank/DDBJ whole genome shotgun (WGS) entry which is preliminary data.</text>
</comment>
<accession>A0AAV6XRM8</accession>
<dbReference type="Gene3D" id="3.80.10.10">
    <property type="entry name" value="Ribonuclease Inhibitor"/>
    <property type="match status" value="1"/>
</dbReference>